<evidence type="ECO:0000313" key="4">
    <source>
        <dbReference type="Proteomes" id="UP000193719"/>
    </source>
</evidence>
<feature type="domain" description="HotDog ACOT-type" evidence="2">
    <location>
        <begin position="232"/>
        <end position="344"/>
    </location>
</feature>
<evidence type="ECO:0000259" key="2">
    <source>
        <dbReference type="PROSITE" id="PS51770"/>
    </source>
</evidence>
<dbReference type="Pfam" id="PF03061">
    <property type="entry name" value="4HBT"/>
    <property type="match status" value="2"/>
</dbReference>
<dbReference type="CDD" id="cd03442">
    <property type="entry name" value="BFIT_BACH"/>
    <property type="match status" value="2"/>
</dbReference>
<name>A0A1Y1VHD0_9FUNG</name>
<dbReference type="InterPro" id="IPR006683">
    <property type="entry name" value="Thioestr_dom"/>
</dbReference>
<keyword evidence="4" id="KW-1185">Reference proteome</keyword>
<dbReference type="GO" id="GO:0016853">
    <property type="term" value="F:isomerase activity"/>
    <property type="evidence" value="ECO:0007669"/>
    <property type="project" value="UniProtKB-KW"/>
</dbReference>
<reference evidence="3 4" key="2">
    <citation type="submission" date="2016-08" db="EMBL/GenBank/DDBJ databases">
        <title>Pervasive Adenine N6-methylation of Active Genes in Fungi.</title>
        <authorList>
            <consortium name="DOE Joint Genome Institute"/>
            <person name="Mondo S.J."/>
            <person name="Dannebaum R.O."/>
            <person name="Kuo R.C."/>
            <person name="Labutti K."/>
            <person name="Haridas S."/>
            <person name="Kuo A."/>
            <person name="Salamov A."/>
            <person name="Ahrendt S.R."/>
            <person name="Lipzen A."/>
            <person name="Sullivan W."/>
            <person name="Andreopoulos W.B."/>
            <person name="Clum A."/>
            <person name="Lindquist E."/>
            <person name="Daum C."/>
            <person name="Ramamoorthy G.K."/>
            <person name="Gryganskyi A."/>
            <person name="Culley D."/>
            <person name="Magnuson J.K."/>
            <person name="James T.Y."/>
            <person name="O'Malley M.A."/>
            <person name="Stajich J.E."/>
            <person name="Spatafora J.W."/>
            <person name="Visel A."/>
            <person name="Grigoriev I.V."/>
        </authorList>
    </citation>
    <scope>NUCLEOTIDE SEQUENCE [LARGE SCALE GENOMIC DNA]</scope>
    <source>
        <strain evidence="4">finn</strain>
    </source>
</reference>
<comment type="caution">
    <text evidence="3">The sequence shown here is derived from an EMBL/GenBank/DDBJ whole genome shotgun (WGS) entry which is preliminary data.</text>
</comment>
<keyword evidence="1" id="KW-0378">Hydrolase</keyword>
<keyword evidence="3" id="KW-0413">Isomerase</keyword>
<dbReference type="GO" id="GO:0005829">
    <property type="term" value="C:cytosol"/>
    <property type="evidence" value="ECO:0007669"/>
    <property type="project" value="TreeGrafter"/>
</dbReference>
<accession>A0A1Y1VHD0</accession>
<feature type="domain" description="HotDog ACOT-type" evidence="2">
    <location>
        <begin position="57"/>
        <end position="169"/>
    </location>
</feature>
<dbReference type="OrthoDB" id="3184331at2759"/>
<dbReference type="PANTHER" id="PTHR11049">
    <property type="entry name" value="ACYL COENZYME A THIOESTER HYDROLASE"/>
    <property type="match status" value="1"/>
</dbReference>
<gene>
    <name evidence="3" type="ORF">BCR36DRAFT_348040</name>
</gene>
<dbReference type="PROSITE" id="PS51770">
    <property type="entry name" value="HOTDOG_ACOT"/>
    <property type="match status" value="2"/>
</dbReference>
<dbReference type="EMBL" id="MCFH01000010">
    <property type="protein sequence ID" value="ORX54870.1"/>
    <property type="molecule type" value="Genomic_DNA"/>
</dbReference>
<dbReference type="GO" id="GO:0006637">
    <property type="term" value="P:acyl-CoA metabolic process"/>
    <property type="evidence" value="ECO:0007669"/>
    <property type="project" value="TreeGrafter"/>
</dbReference>
<dbReference type="GO" id="GO:0052816">
    <property type="term" value="F:long-chain fatty acyl-CoA hydrolase activity"/>
    <property type="evidence" value="ECO:0007669"/>
    <property type="project" value="TreeGrafter"/>
</dbReference>
<dbReference type="PANTHER" id="PTHR11049:SF16">
    <property type="entry name" value="PROTEIN VDLD"/>
    <property type="match status" value="1"/>
</dbReference>
<proteinExistence type="predicted"/>
<dbReference type="InterPro" id="IPR033120">
    <property type="entry name" value="HOTDOG_ACOT"/>
</dbReference>
<protein>
    <submittedName>
        <fullName evidence="3">Thioesterase/thiol ester dehydrase-isomerase</fullName>
    </submittedName>
</protein>
<dbReference type="InterPro" id="IPR040170">
    <property type="entry name" value="Cytosol_ACT"/>
</dbReference>
<dbReference type="Gene3D" id="3.10.129.10">
    <property type="entry name" value="Hotdog Thioesterase"/>
    <property type="match status" value="2"/>
</dbReference>
<dbReference type="SUPFAM" id="SSF54637">
    <property type="entry name" value="Thioesterase/thiol ester dehydrase-isomerase"/>
    <property type="match status" value="2"/>
</dbReference>
<reference evidence="3 4" key="1">
    <citation type="submission" date="2016-08" db="EMBL/GenBank/DDBJ databases">
        <title>Genomes of anaerobic fungi encode conserved fungal cellulosomes for biomass hydrolysis.</title>
        <authorList>
            <consortium name="DOE Joint Genome Institute"/>
            <person name="Haitjema C.H."/>
            <person name="Gilmore S.P."/>
            <person name="Henske J.K."/>
            <person name="Solomon K.V."/>
            <person name="De Groot R."/>
            <person name="Kuo A."/>
            <person name="Mondo S.J."/>
            <person name="Salamov A.A."/>
            <person name="Labutti K."/>
            <person name="Zhao Z."/>
            <person name="Chiniquy J."/>
            <person name="Barry K."/>
            <person name="Brewer H.M."/>
            <person name="Purvine S.O."/>
            <person name="Wright A.T."/>
            <person name="Boxma B."/>
            <person name="Van Alen T."/>
            <person name="Hackstein J.H."/>
            <person name="Baker S.E."/>
            <person name="Grigoriev I.V."/>
            <person name="O'Malley M.A."/>
        </authorList>
    </citation>
    <scope>NUCLEOTIDE SEQUENCE [LARGE SCALE GENOMIC DNA]</scope>
    <source>
        <strain evidence="4">finn</strain>
    </source>
</reference>
<dbReference type="STRING" id="1754191.A0A1Y1VHD0"/>
<organism evidence="3 4">
    <name type="scientific">Piromyces finnis</name>
    <dbReference type="NCBI Taxonomy" id="1754191"/>
    <lineage>
        <taxon>Eukaryota</taxon>
        <taxon>Fungi</taxon>
        <taxon>Fungi incertae sedis</taxon>
        <taxon>Chytridiomycota</taxon>
        <taxon>Chytridiomycota incertae sedis</taxon>
        <taxon>Neocallimastigomycetes</taxon>
        <taxon>Neocallimastigales</taxon>
        <taxon>Neocallimastigaceae</taxon>
        <taxon>Piromyces</taxon>
    </lineage>
</organism>
<sequence>MSLLQTSSILKQTANNLVPIKNNLIKSIKLTQQLRNLSLNANKKEISKINPIEKPVKSSRTKISQLLTPAQSNEIGFASGGQILSWIDVCAGITSKRHAVYKCVTASVDSVHFFNPIKVGEIATLTSKVNRTWNTSMEVAVTVCSENLLSGEKKPCCQAYLTFVGVGNNGKPAPVPKVVPITEQEKIEYERADIRKWKRIAQAKPSITRERAREKIINYSKASVSSWPGSIASSYTEMVEMVMPHHINPYGSTFGGQIMTWMENCALISASRYARTPLVTASMDAIHFLLPIKNSDFVTVRSFVSAVFESSIEVYVTVEVENHETGKKVFANDGFITFVAVESKNHPVPTAVQKPINGKVNFSNGLERRKHRLEERESLRNFFSKKSTNSIW</sequence>
<evidence type="ECO:0000256" key="1">
    <source>
        <dbReference type="ARBA" id="ARBA00022801"/>
    </source>
</evidence>
<dbReference type="Proteomes" id="UP000193719">
    <property type="component" value="Unassembled WGS sequence"/>
</dbReference>
<dbReference type="AlphaFoldDB" id="A0A1Y1VHD0"/>
<evidence type="ECO:0000313" key="3">
    <source>
        <dbReference type="EMBL" id="ORX54870.1"/>
    </source>
</evidence>
<dbReference type="InterPro" id="IPR029069">
    <property type="entry name" value="HotDog_dom_sf"/>
</dbReference>